<evidence type="ECO:0000256" key="1">
    <source>
        <dbReference type="PROSITE-ProRule" id="PRU00182"/>
    </source>
</evidence>
<dbReference type="InterPro" id="IPR040591">
    <property type="entry name" value="RqcP2_RBD"/>
</dbReference>
<dbReference type="GO" id="GO:0003723">
    <property type="term" value="F:RNA binding"/>
    <property type="evidence" value="ECO:0007669"/>
    <property type="project" value="UniProtKB-KW"/>
</dbReference>
<sequence length="260" mass="29212">MARAKYQFLPDLSEDDIRLLDRVSDWIMAADEKYITKFSAFLDERQCLLCEKLMASVKYENYRLWGGYENAARRMLCVYPEYGEAESEDFPITAITLLYRKEDKITHRDILGSLMGLRIKRDSVGDILVGEGKSAVFLRSSVAGEVTSVLTKVGRAGVKLREGYDGSIHIGQKTQEISGTVASMRADCILSLAARISREKSAQLIKNVGIEIDHMPKNSPKIPLEEGCTFSVRGYGKFKLLSVDGTTKKDRIHITLNKFV</sequence>
<evidence type="ECO:0000313" key="4">
    <source>
        <dbReference type="Proteomes" id="UP001208131"/>
    </source>
</evidence>
<dbReference type="Proteomes" id="UP001208131">
    <property type="component" value="Unassembled WGS sequence"/>
</dbReference>
<accession>A0AAE3IGC9</accession>
<dbReference type="EMBL" id="JAOQJZ010000001">
    <property type="protein sequence ID" value="MCU6704556.1"/>
    <property type="molecule type" value="Genomic_DNA"/>
</dbReference>
<evidence type="ECO:0000313" key="3">
    <source>
        <dbReference type="EMBL" id="MCU6704556.1"/>
    </source>
</evidence>
<dbReference type="RefSeq" id="WP_267300249.1">
    <property type="nucleotide sequence ID" value="NZ_JAOQJZ010000001.1"/>
</dbReference>
<keyword evidence="4" id="KW-1185">Reference proteome</keyword>
<name>A0AAE3IGC9_9FIRM</name>
<comment type="caution">
    <text evidence="3">The sequence shown here is derived from an EMBL/GenBank/DDBJ whole genome shotgun (WGS) entry which is preliminary data.</text>
</comment>
<dbReference type="SUPFAM" id="SSF55174">
    <property type="entry name" value="Alpha-L RNA-binding motif"/>
    <property type="match status" value="1"/>
</dbReference>
<dbReference type="Gene3D" id="3.30.1370.160">
    <property type="match status" value="1"/>
</dbReference>
<dbReference type="Gene3D" id="3.30.70.330">
    <property type="match status" value="1"/>
</dbReference>
<dbReference type="PROSITE" id="PS50889">
    <property type="entry name" value="S4"/>
    <property type="match status" value="1"/>
</dbReference>
<reference evidence="3 4" key="1">
    <citation type="journal article" date="2021" name="ISME Commun">
        <title>Automated analysis of genomic sequences facilitates high-throughput and comprehensive description of bacteria.</title>
        <authorList>
            <person name="Hitch T.C.A."/>
        </authorList>
    </citation>
    <scope>NUCLEOTIDE SEQUENCE [LARGE SCALE GENOMIC DNA]</scope>
    <source>
        <strain evidence="3 4">Sanger_31</strain>
    </source>
</reference>
<protein>
    <submittedName>
        <fullName evidence="3">YlmH/Sll1252 family protein</fullName>
    </submittedName>
</protein>
<evidence type="ECO:0000259" key="2">
    <source>
        <dbReference type="Pfam" id="PF17774"/>
    </source>
</evidence>
<proteinExistence type="predicted"/>
<gene>
    <name evidence="3" type="ORF">OCV57_01280</name>
</gene>
<dbReference type="AlphaFoldDB" id="A0AAE3IGC9"/>
<dbReference type="Pfam" id="PF17774">
    <property type="entry name" value="YlmH_RBD"/>
    <property type="match status" value="1"/>
</dbReference>
<organism evidence="3 4">
    <name type="scientific">Hominimerdicola aceti</name>
    <dbReference type="NCBI Taxonomy" id="2981726"/>
    <lineage>
        <taxon>Bacteria</taxon>
        <taxon>Bacillati</taxon>
        <taxon>Bacillota</taxon>
        <taxon>Clostridia</taxon>
        <taxon>Eubacteriales</taxon>
        <taxon>Oscillospiraceae</taxon>
        <taxon>Hominimerdicola</taxon>
    </lineage>
</organism>
<dbReference type="InterPro" id="IPR012677">
    <property type="entry name" value="Nucleotide-bd_a/b_plait_sf"/>
</dbReference>
<feature type="domain" description="Ribosome-associated protein quality control protein P2 RNA-binding" evidence="2">
    <location>
        <begin position="86"/>
        <end position="162"/>
    </location>
</feature>
<keyword evidence="1" id="KW-0694">RNA-binding</keyword>